<feature type="compositionally biased region" description="Basic residues" evidence="1">
    <location>
        <begin position="30"/>
        <end position="40"/>
    </location>
</feature>
<name>V4A6V4_LOTGI</name>
<evidence type="ECO:0000256" key="1">
    <source>
        <dbReference type="SAM" id="MobiDB-lite"/>
    </source>
</evidence>
<feature type="region of interest" description="Disordered" evidence="1">
    <location>
        <begin position="303"/>
        <end position="393"/>
    </location>
</feature>
<protein>
    <submittedName>
        <fullName evidence="2">Uncharacterized protein</fullName>
    </submittedName>
</protein>
<keyword evidence="3" id="KW-1185">Reference proteome</keyword>
<dbReference type="Proteomes" id="UP000030746">
    <property type="component" value="Unassembled WGS sequence"/>
</dbReference>
<dbReference type="RefSeq" id="XP_009058556.1">
    <property type="nucleotide sequence ID" value="XM_009060308.1"/>
</dbReference>
<dbReference type="GeneID" id="20251118"/>
<accession>V4A6V4</accession>
<reference evidence="2 3" key="1">
    <citation type="journal article" date="2013" name="Nature">
        <title>Insights into bilaterian evolution from three spiralian genomes.</title>
        <authorList>
            <person name="Simakov O."/>
            <person name="Marletaz F."/>
            <person name="Cho S.J."/>
            <person name="Edsinger-Gonzales E."/>
            <person name="Havlak P."/>
            <person name="Hellsten U."/>
            <person name="Kuo D.H."/>
            <person name="Larsson T."/>
            <person name="Lv J."/>
            <person name="Arendt D."/>
            <person name="Savage R."/>
            <person name="Osoegawa K."/>
            <person name="de Jong P."/>
            <person name="Grimwood J."/>
            <person name="Chapman J.A."/>
            <person name="Shapiro H."/>
            <person name="Aerts A."/>
            <person name="Otillar R.P."/>
            <person name="Terry A.Y."/>
            <person name="Boore J.L."/>
            <person name="Grigoriev I.V."/>
            <person name="Lindberg D.R."/>
            <person name="Seaver E.C."/>
            <person name="Weisblat D.A."/>
            <person name="Putnam N.H."/>
            <person name="Rokhsar D.S."/>
        </authorList>
    </citation>
    <scope>NUCLEOTIDE SEQUENCE [LARGE SCALE GENOMIC DNA]</scope>
</reference>
<proteinExistence type="predicted"/>
<feature type="compositionally biased region" description="Basic and acidic residues" evidence="1">
    <location>
        <begin position="342"/>
        <end position="353"/>
    </location>
</feature>
<dbReference type="KEGG" id="lgi:LOTGIDRAFT_239603"/>
<feature type="region of interest" description="Disordered" evidence="1">
    <location>
        <begin position="16"/>
        <end position="43"/>
    </location>
</feature>
<dbReference type="EMBL" id="KB202329">
    <property type="protein sequence ID" value="ESO90750.1"/>
    <property type="molecule type" value="Genomic_DNA"/>
</dbReference>
<sequence length="631" mass="72720">MVTMLSTYIRRFQGHGLATHKSRGEASKSRSARRSIHRFNRSAVPSIASHRSLAISKHIRGPVYPQVKTPNQDIGEAMEQSEIPTVPPRLPPINQGNRNMVDINREPSPLIFEERNSPNLREHHQFYTAYEDTDDMPREGLESSWSYNRADLWVYSPDESFEEDDEGCFLRVSQSTQTRFGLPPLNRDKHQQQSRSKSIDKIPYHSIYRSSSGYSTKAHYGSVCQDTEEWDGEFDPEAIRYFRSLTPVEIEWMPPPETGDFSPISDTGSDLASVYLPSLVTGGRRPRPLTPFPDSIREEHTEVTHFRHTKTPQQTWRTEWDSPEVDTTKNMSRSLKKRHRKISDANRDLKSSAEHFQSAQGMHAEDRKELWNTSGSSSTEDSDKELEHSYQKDSDQYFEDYYEEWEDSDQDCDNELRDSGQDLVNSDQNLDSDHDLAMRYLDCGSKVTDQDLGITDRIIDSADLDSKEPNQVTNVDQCRNDTEKNLGSLKDQWEEAEGGMTSGMKSKTKSFFDSKFKAYSTRQAAEDEAQDAKDDPQDEAGASDGNLKRKQKLELELSEAELDIKSELTEAWKNYEHEQNRYFKTMARVREEQEIANHWRLDALQYRLSYVMLKAELDEKKEEARTTGSPP</sequence>
<dbReference type="AlphaFoldDB" id="V4A6V4"/>
<dbReference type="HOGENOM" id="CLU_433683_0_0_1"/>
<organism evidence="2 3">
    <name type="scientific">Lottia gigantea</name>
    <name type="common">Giant owl limpet</name>
    <dbReference type="NCBI Taxonomy" id="225164"/>
    <lineage>
        <taxon>Eukaryota</taxon>
        <taxon>Metazoa</taxon>
        <taxon>Spiralia</taxon>
        <taxon>Lophotrochozoa</taxon>
        <taxon>Mollusca</taxon>
        <taxon>Gastropoda</taxon>
        <taxon>Patellogastropoda</taxon>
        <taxon>Lottioidea</taxon>
        <taxon>Lottiidae</taxon>
        <taxon>Lottia</taxon>
    </lineage>
</organism>
<evidence type="ECO:0000313" key="2">
    <source>
        <dbReference type="EMBL" id="ESO90750.1"/>
    </source>
</evidence>
<dbReference type="CTD" id="20251118"/>
<evidence type="ECO:0000313" key="3">
    <source>
        <dbReference type="Proteomes" id="UP000030746"/>
    </source>
</evidence>
<gene>
    <name evidence="2" type="ORF">LOTGIDRAFT_239603</name>
</gene>
<feature type="region of interest" description="Disordered" evidence="1">
    <location>
        <begin position="522"/>
        <end position="547"/>
    </location>
</feature>